<dbReference type="Gene3D" id="2.130.10.10">
    <property type="entry name" value="YVTN repeat-like/Quinoprotein amine dehydrogenase"/>
    <property type="match status" value="2"/>
</dbReference>
<dbReference type="RefSeq" id="WP_251879444.1">
    <property type="nucleotide sequence ID" value="NZ_CP082275.1"/>
</dbReference>
<keyword evidence="2" id="KW-1185">Reference proteome</keyword>
<dbReference type="InterPro" id="IPR051200">
    <property type="entry name" value="Host-pathogen_enzymatic-act"/>
</dbReference>
<protein>
    <submittedName>
        <fullName evidence="1">YncE family protein</fullName>
    </submittedName>
</protein>
<name>A0ABY4WYC0_9GAMM</name>
<gene>
    <name evidence="1" type="ORF">K6Q96_08315</name>
</gene>
<accession>A0ABY4WYC0</accession>
<dbReference type="InterPro" id="IPR011048">
    <property type="entry name" value="Haem_d1_sf"/>
</dbReference>
<dbReference type="SUPFAM" id="SSF51004">
    <property type="entry name" value="C-terminal (heme d1) domain of cytochrome cd1-nitrite reductase"/>
    <property type="match status" value="1"/>
</dbReference>
<dbReference type="PANTHER" id="PTHR47197">
    <property type="entry name" value="PROTEIN NIRF"/>
    <property type="match status" value="1"/>
</dbReference>
<reference evidence="1" key="1">
    <citation type="submission" date="2021-08" db="EMBL/GenBank/DDBJ databases">
        <authorList>
            <person name="Sakaguchi M."/>
            <person name="Kikuchi T."/>
            <person name="Urbanczyk H."/>
        </authorList>
    </citation>
    <scope>NUCLEOTIDE SEQUENCE</scope>
    <source>
        <strain evidence="1">020920N</strain>
    </source>
</reference>
<dbReference type="EMBL" id="CP082275">
    <property type="protein sequence ID" value="USH03977.1"/>
    <property type="molecule type" value="Genomic_DNA"/>
</dbReference>
<organism evidence="1 2">
    <name type="scientific">Grimontia kaedaensis</name>
    <dbReference type="NCBI Taxonomy" id="2872157"/>
    <lineage>
        <taxon>Bacteria</taxon>
        <taxon>Pseudomonadati</taxon>
        <taxon>Pseudomonadota</taxon>
        <taxon>Gammaproteobacteria</taxon>
        <taxon>Vibrionales</taxon>
        <taxon>Vibrionaceae</taxon>
        <taxon>Grimontia</taxon>
    </lineage>
</organism>
<sequence length="316" mass="34421">MNEDILLLNQKSAHTIGFFDVESGEALKQIEVGQFPHEFVVDSKKEFAYVGHYGVQNSGVTEDHGGCSIFVIDLKTQEHVHTISTWPYYRIHGLALDNQDRLYAMSESQNVMVIFESPRTASAPDRALPSGGLKTHLFSLTKDGDSAYCLNLLSHTVTKIKPWDPVFSPVAMCPGKKPEGNCLTSDEKTLFVTNRLDNQVVAVDTTSLEVTARADTGADPTRAYLSPSNQLYVTNYGGQSISIFTLALENIGIIDLPADPIAVSFHPTSGDVFVSLTNDTVAVLDSNNLNVKRSFSCLAEPDVSMVLQSSSTQNGV</sequence>
<dbReference type="InterPro" id="IPR015943">
    <property type="entry name" value="WD40/YVTN_repeat-like_dom_sf"/>
</dbReference>
<evidence type="ECO:0000313" key="2">
    <source>
        <dbReference type="Proteomes" id="UP001056255"/>
    </source>
</evidence>
<dbReference type="Proteomes" id="UP001056255">
    <property type="component" value="Chromosome I"/>
</dbReference>
<evidence type="ECO:0000313" key="1">
    <source>
        <dbReference type="EMBL" id="USH03977.1"/>
    </source>
</evidence>
<dbReference type="PANTHER" id="PTHR47197:SF3">
    <property type="entry name" value="DIHYDRO-HEME D1 DEHYDROGENASE"/>
    <property type="match status" value="1"/>
</dbReference>
<proteinExistence type="predicted"/>